<dbReference type="STRING" id="1684307.A0A316UBQ7"/>
<comment type="similarity">
    <text evidence="4">Belongs to the class I-like SAM-binding methyltransferase superfamily. Cation-dependent O-methyltransferase family.</text>
</comment>
<name>A0A316UBQ7_9BASI</name>
<dbReference type="InterPro" id="IPR050362">
    <property type="entry name" value="Cation-dep_OMT"/>
</dbReference>
<dbReference type="AlphaFoldDB" id="A0A316UBQ7"/>
<dbReference type="InterPro" id="IPR029063">
    <property type="entry name" value="SAM-dependent_MTases_sf"/>
</dbReference>
<dbReference type="OrthoDB" id="10251242at2759"/>
<proteinExistence type="inferred from homology"/>
<dbReference type="Proteomes" id="UP000245942">
    <property type="component" value="Unassembled WGS sequence"/>
</dbReference>
<keyword evidence="6" id="KW-1185">Reference proteome</keyword>
<dbReference type="InterPro" id="IPR002935">
    <property type="entry name" value="SAM_O-MeTrfase"/>
</dbReference>
<keyword evidence="3" id="KW-0949">S-adenosyl-L-methionine</keyword>
<evidence type="ECO:0000313" key="6">
    <source>
        <dbReference type="Proteomes" id="UP000245942"/>
    </source>
</evidence>
<evidence type="ECO:0000256" key="1">
    <source>
        <dbReference type="ARBA" id="ARBA00022603"/>
    </source>
</evidence>
<reference evidence="5 6" key="1">
    <citation type="journal article" date="2018" name="Mol. Biol. Evol.">
        <title>Broad Genomic Sampling Reveals a Smut Pathogenic Ancestry of the Fungal Clade Ustilaginomycotina.</title>
        <authorList>
            <person name="Kijpornyongpan T."/>
            <person name="Mondo S.J."/>
            <person name="Barry K."/>
            <person name="Sandor L."/>
            <person name="Lee J."/>
            <person name="Lipzen A."/>
            <person name="Pangilinan J."/>
            <person name="LaButti K."/>
            <person name="Hainaut M."/>
            <person name="Henrissat B."/>
            <person name="Grigoriev I.V."/>
            <person name="Spatafora J.W."/>
            <person name="Aime M.C."/>
        </authorList>
    </citation>
    <scope>NUCLEOTIDE SEQUENCE [LARGE SCALE GENOMIC DNA]</scope>
    <source>
        <strain evidence="5 6">MCA 4718</strain>
    </source>
</reference>
<dbReference type="PROSITE" id="PS51682">
    <property type="entry name" value="SAM_OMT_I"/>
    <property type="match status" value="1"/>
</dbReference>
<dbReference type="RefSeq" id="XP_025349003.1">
    <property type="nucleotide sequence ID" value="XM_025490864.1"/>
</dbReference>
<sequence length="295" mass="31637">MSSSATAIPAETPLLSASRLISQALSLLRDSPDSAPSQDAISQLQLSLDVLTKLDPYIESHSAAPPAAFEGLAQATVSEDWAARHREGKTAFPLGAQFSAGAYEGMFVAQVAKSIRAKRVLEVGMFTGTTTLCIADQLPAGGKVIALEIDAYLKDFLKPHAEKAGVSEKIEVMTGKAKDSIETILKEVQSGKAEPFDLIFIDADKEGYQGYFDQIINGGLLAKSGTLLCDNTLYKGSPFLEEGSPQIEKLLAKVPGISVNNAVALRKFNDNVLQDKRVLSTILPIRDGVTWINWA</sequence>
<accession>A0A316UBQ7</accession>
<organism evidence="5 6">
    <name type="scientific">Pseudomicrostroma glucosiphilum</name>
    <dbReference type="NCBI Taxonomy" id="1684307"/>
    <lineage>
        <taxon>Eukaryota</taxon>
        <taxon>Fungi</taxon>
        <taxon>Dikarya</taxon>
        <taxon>Basidiomycota</taxon>
        <taxon>Ustilaginomycotina</taxon>
        <taxon>Exobasidiomycetes</taxon>
        <taxon>Microstromatales</taxon>
        <taxon>Microstromatales incertae sedis</taxon>
        <taxon>Pseudomicrostroma</taxon>
    </lineage>
</organism>
<evidence type="ECO:0000256" key="4">
    <source>
        <dbReference type="ARBA" id="ARBA00023453"/>
    </source>
</evidence>
<dbReference type="GeneID" id="37012598"/>
<evidence type="ECO:0000256" key="3">
    <source>
        <dbReference type="ARBA" id="ARBA00022691"/>
    </source>
</evidence>
<dbReference type="PANTHER" id="PTHR10509:SF14">
    <property type="entry name" value="CAFFEOYL-COA O-METHYLTRANSFERASE 3-RELATED"/>
    <property type="match status" value="1"/>
</dbReference>
<evidence type="ECO:0000256" key="2">
    <source>
        <dbReference type="ARBA" id="ARBA00022679"/>
    </source>
</evidence>
<dbReference type="Pfam" id="PF01596">
    <property type="entry name" value="Methyltransf_3"/>
    <property type="match status" value="1"/>
</dbReference>
<dbReference type="GO" id="GO:0008171">
    <property type="term" value="F:O-methyltransferase activity"/>
    <property type="evidence" value="ECO:0007669"/>
    <property type="project" value="InterPro"/>
</dbReference>
<gene>
    <name evidence="5" type="ORF">BCV69DRAFT_268386</name>
</gene>
<dbReference type="SUPFAM" id="SSF53335">
    <property type="entry name" value="S-adenosyl-L-methionine-dependent methyltransferases"/>
    <property type="match status" value="1"/>
</dbReference>
<keyword evidence="2 5" id="KW-0808">Transferase</keyword>
<dbReference type="PANTHER" id="PTHR10509">
    <property type="entry name" value="O-METHYLTRANSFERASE-RELATED"/>
    <property type="match status" value="1"/>
</dbReference>
<dbReference type="EMBL" id="KZ819324">
    <property type="protein sequence ID" value="PWN21843.1"/>
    <property type="molecule type" value="Genomic_DNA"/>
</dbReference>
<dbReference type="GO" id="GO:0008757">
    <property type="term" value="F:S-adenosylmethionine-dependent methyltransferase activity"/>
    <property type="evidence" value="ECO:0007669"/>
    <property type="project" value="TreeGrafter"/>
</dbReference>
<protein>
    <submittedName>
        <fullName evidence="5">S-adenosyl-L-methionine-dependent methyltransferase</fullName>
    </submittedName>
</protein>
<dbReference type="GO" id="GO:0032259">
    <property type="term" value="P:methylation"/>
    <property type="evidence" value="ECO:0007669"/>
    <property type="project" value="UniProtKB-KW"/>
</dbReference>
<keyword evidence="1 5" id="KW-0489">Methyltransferase</keyword>
<evidence type="ECO:0000313" key="5">
    <source>
        <dbReference type="EMBL" id="PWN21843.1"/>
    </source>
</evidence>
<dbReference type="Gene3D" id="3.40.50.150">
    <property type="entry name" value="Vaccinia Virus protein VP39"/>
    <property type="match status" value="1"/>
</dbReference>